<dbReference type="AlphaFoldDB" id="A0A401RUB4"/>
<dbReference type="PROSITE" id="PS51716">
    <property type="entry name" value="G_IRG"/>
    <property type="match status" value="1"/>
</dbReference>
<evidence type="ECO:0000256" key="1">
    <source>
        <dbReference type="ARBA" id="ARBA00005429"/>
    </source>
</evidence>
<comment type="caution">
    <text evidence="6">The sequence shown here is derived from an EMBL/GenBank/DDBJ whole genome shotgun (WGS) entry which is preliminary data.</text>
</comment>
<dbReference type="InterPro" id="IPR051515">
    <property type="entry name" value="IRG"/>
</dbReference>
<dbReference type="Gene3D" id="3.40.50.300">
    <property type="entry name" value="P-loop containing nucleotide triphosphate hydrolases"/>
    <property type="match status" value="1"/>
</dbReference>
<dbReference type="OMA" id="MFKGMIW"/>
<comment type="similarity">
    <text evidence="1">Belongs to the TRAFAC class dynamin-like GTPase superfamily. IRG family.</text>
</comment>
<evidence type="ECO:0000256" key="4">
    <source>
        <dbReference type="ARBA" id="ARBA00023134"/>
    </source>
</evidence>
<dbReference type="InterPro" id="IPR027417">
    <property type="entry name" value="P-loop_NTPase"/>
</dbReference>
<keyword evidence="2" id="KW-0547">Nucleotide-binding</keyword>
<sequence length="398" mass="44715">MAQSSNSAFFNLKELKDLKAAYETDGLSAAVPLIQKKVNDLTNTELHIAVTGETGSGKSTFINVMRGLRDGDKGAAKTGPTETTMKPTSYPHPNLPTVIFWDLPGIGTTKFPANTYVKEMNLDKYDFFLILSDCRFRENDARLAKEIKKLRKKFYFIRSKIDNDRDSFHKQNKHFDKDKELDKIRKYCINSLKEQGIISPVFLISHFETNEFDFPELNDAIKSNLDDIKKHVFLLSLPNITLKIIEEKRKDLKNRIWMLATLSGAIGAVPLPGLSFVCDIGILVTAIIDFRIYLGLDDVSLQRLANTTGKPVSQLKAVVKTPLVGEINEQFVKKLLASTTYFTVSAIELSLDFVPIFGSIFGAASSFLMTYKFLHGVLDDLTENAKRVVQVAFDSDLH</sequence>
<evidence type="ECO:0000313" key="6">
    <source>
        <dbReference type="EMBL" id="GCC21740.1"/>
    </source>
</evidence>
<dbReference type="OrthoDB" id="422720at2759"/>
<name>A0A401RUB4_CHIPU</name>
<dbReference type="EMBL" id="BEZZ01002431">
    <property type="protein sequence ID" value="GCC21740.1"/>
    <property type="molecule type" value="Genomic_DNA"/>
</dbReference>
<dbReference type="InterPro" id="IPR030385">
    <property type="entry name" value="G_IRG_dom"/>
</dbReference>
<evidence type="ECO:0000256" key="3">
    <source>
        <dbReference type="ARBA" id="ARBA00022801"/>
    </source>
</evidence>
<accession>A0A401RUB4</accession>
<dbReference type="GO" id="GO:0016020">
    <property type="term" value="C:membrane"/>
    <property type="evidence" value="ECO:0007669"/>
    <property type="project" value="InterPro"/>
</dbReference>
<evidence type="ECO:0000313" key="7">
    <source>
        <dbReference type="Proteomes" id="UP000287033"/>
    </source>
</evidence>
<dbReference type="Pfam" id="PF05049">
    <property type="entry name" value="IIGP"/>
    <property type="match status" value="1"/>
</dbReference>
<dbReference type="PANTHER" id="PTHR32341">
    <property type="entry name" value="INTERFERON-INDUCIBLE GTPASE"/>
    <property type="match status" value="1"/>
</dbReference>
<dbReference type="InterPro" id="IPR007743">
    <property type="entry name" value="Immunity-related_GTPase-like"/>
</dbReference>
<dbReference type="Proteomes" id="UP000287033">
    <property type="component" value="Unassembled WGS sequence"/>
</dbReference>
<protein>
    <recommendedName>
        <fullName evidence="5">IRG-type G domain-containing protein</fullName>
    </recommendedName>
</protein>
<gene>
    <name evidence="6" type="ORF">chiPu_0020215</name>
</gene>
<dbReference type="PANTHER" id="PTHR32341:SF10">
    <property type="entry name" value="INTERFERON-INDUCIBLE GTPASE 5"/>
    <property type="match status" value="1"/>
</dbReference>
<keyword evidence="4" id="KW-0342">GTP-binding</keyword>
<dbReference type="FunFam" id="3.40.50.300:FF:000541">
    <property type="entry name" value="Immunity related GTPase M"/>
    <property type="match status" value="1"/>
</dbReference>
<keyword evidence="3" id="KW-0378">Hydrolase</keyword>
<evidence type="ECO:0000259" key="5">
    <source>
        <dbReference type="PROSITE" id="PS51716"/>
    </source>
</evidence>
<dbReference type="GO" id="GO:0016787">
    <property type="term" value="F:hydrolase activity"/>
    <property type="evidence" value="ECO:0007669"/>
    <property type="project" value="UniProtKB-KW"/>
</dbReference>
<organism evidence="6 7">
    <name type="scientific">Chiloscyllium punctatum</name>
    <name type="common">Brownbanded bambooshark</name>
    <name type="synonym">Hemiscyllium punctatum</name>
    <dbReference type="NCBI Taxonomy" id="137246"/>
    <lineage>
        <taxon>Eukaryota</taxon>
        <taxon>Metazoa</taxon>
        <taxon>Chordata</taxon>
        <taxon>Craniata</taxon>
        <taxon>Vertebrata</taxon>
        <taxon>Chondrichthyes</taxon>
        <taxon>Elasmobranchii</taxon>
        <taxon>Galeomorphii</taxon>
        <taxon>Galeoidea</taxon>
        <taxon>Orectolobiformes</taxon>
        <taxon>Hemiscylliidae</taxon>
        <taxon>Chiloscyllium</taxon>
    </lineage>
</organism>
<proteinExistence type="inferred from homology"/>
<keyword evidence="7" id="KW-1185">Reference proteome</keyword>
<evidence type="ECO:0000256" key="2">
    <source>
        <dbReference type="ARBA" id="ARBA00022741"/>
    </source>
</evidence>
<dbReference type="STRING" id="137246.A0A401RUB4"/>
<feature type="domain" description="IRG-type G" evidence="5">
    <location>
        <begin position="44"/>
        <end position="224"/>
    </location>
</feature>
<dbReference type="GO" id="GO:0005525">
    <property type="term" value="F:GTP binding"/>
    <property type="evidence" value="ECO:0007669"/>
    <property type="project" value="UniProtKB-KW"/>
</dbReference>
<dbReference type="SUPFAM" id="SSF52540">
    <property type="entry name" value="P-loop containing nucleoside triphosphate hydrolases"/>
    <property type="match status" value="1"/>
</dbReference>
<reference evidence="6 7" key="1">
    <citation type="journal article" date="2018" name="Nat. Ecol. Evol.">
        <title>Shark genomes provide insights into elasmobranch evolution and the origin of vertebrates.</title>
        <authorList>
            <person name="Hara Y"/>
            <person name="Yamaguchi K"/>
            <person name="Onimaru K"/>
            <person name="Kadota M"/>
            <person name="Koyanagi M"/>
            <person name="Keeley SD"/>
            <person name="Tatsumi K"/>
            <person name="Tanaka K"/>
            <person name="Motone F"/>
            <person name="Kageyama Y"/>
            <person name="Nozu R"/>
            <person name="Adachi N"/>
            <person name="Nishimura O"/>
            <person name="Nakagawa R"/>
            <person name="Tanegashima C"/>
            <person name="Kiyatake I"/>
            <person name="Matsumoto R"/>
            <person name="Murakumo K"/>
            <person name="Nishida K"/>
            <person name="Terakita A"/>
            <person name="Kuratani S"/>
            <person name="Sato K"/>
            <person name="Hyodo S Kuraku.S."/>
        </authorList>
    </citation>
    <scope>NUCLEOTIDE SEQUENCE [LARGE SCALE GENOMIC DNA]</scope>
</reference>